<protein>
    <submittedName>
        <fullName evidence="3">Uncharacterized protein</fullName>
    </submittedName>
</protein>
<keyword evidence="4" id="KW-1185">Reference proteome</keyword>
<feature type="transmembrane region" description="Helical" evidence="2">
    <location>
        <begin position="6"/>
        <end position="26"/>
    </location>
</feature>
<proteinExistence type="predicted"/>
<dbReference type="EMBL" id="JAVHJL010000010">
    <property type="protein sequence ID" value="KAK6497010.1"/>
    <property type="molecule type" value="Genomic_DNA"/>
</dbReference>
<evidence type="ECO:0000256" key="2">
    <source>
        <dbReference type="SAM" id="Phobius"/>
    </source>
</evidence>
<evidence type="ECO:0000313" key="3">
    <source>
        <dbReference type="EMBL" id="KAK6497010.1"/>
    </source>
</evidence>
<evidence type="ECO:0000256" key="1">
    <source>
        <dbReference type="SAM" id="MobiDB-lite"/>
    </source>
</evidence>
<dbReference type="AlphaFoldDB" id="A0AAV9VV20"/>
<evidence type="ECO:0000313" key="4">
    <source>
        <dbReference type="Proteomes" id="UP001370758"/>
    </source>
</evidence>
<gene>
    <name evidence="3" type="ORF">TWF481_001989</name>
</gene>
<keyword evidence="2" id="KW-0472">Membrane</keyword>
<organism evidence="3 4">
    <name type="scientific">Arthrobotrys musiformis</name>
    <dbReference type="NCBI Taxonomy" id="47236"/>
    <lineage>
        <taxon>Eukaryota</taxon>
        <taxon>Fungi</taxon>
        <taxon>Dikarya</taxon>
        <taxon>Ascomycota</taxon>
        <taxon>Pezizomycotina</taxon>
        <taxon>Orbiliomycetes</taxon>
        <taxon>Orbiliales</taxon>
        <taxon>Orbiliaceae</taxon>
        <taxon>Arthrobotrys</taxon>
    </lineage>
</organism>
<dbReference type="Proteomes" id="UP001370758">
    <property type="component" value="Unassembled WGS sequence"/>
</dbReference>
<comment type="caution">
    <text evidence="3">The sequence shown here is derived from an EMBL/GenBank/DDBJ whole genome shotgun (WGS) entry which is preliminary data.</text>
</comment>
<reference evidence="3 4" key="1">
    <citation type="submission" date="2023-08" db="EMBL/GenBank/DDBJ databases">
        <authorList>
            <person name="Palmer J.M."/>
        </authorList>
    </citation>
    <scope>NUCLEOTIDE SEQUENCE [LARGE SCALE GENOMIC DNA]</scope>
    <source>
        <strain evidence="3 4">TWF481</strain>
    </source>
</reference>
<accession>A0AAV9VV20</accession>
<sequence>MDNLYTIHYLMLLSVTFTIVYGKSLFRDLSSPTSSPAPTGSGLITHEPKGTAQPSYTRVQPTHPSPGDMEAGLTPPGAELGTPGNYVNPQFGGYEVDAVDTPVLSRRIEMPANQPRPLAEMAVR</sequence>
<feature type="compositionally biased region" description="Low complexity" evidence="1">
    <location>
        <begin position="30"/>
        <end position="42"/>
    </location>
</feature>
<feature type="compositionally biased region" description="Polar residues" evidence="1">
    <location>
        <begin position="52"/>
        <end position="62"/>
    </location>
</feature>
<name>A0AAV9VV20_9PEZI</name>
<feature type="region of interest" description="Disordered" evidence="1">
    <location>
        <begin position="28"/>
        <end position="86"/>
    </location>
</feature>
<keyword evidence="2" id="KW-0812">Transmembrane</keyword>
<keyword evidence="2" id="KW-1133">Transmembrane helix</keyword>